<dbReference type="KEGG" id="vcn:VOLCADRAFT_87954"/>
<organism evidence="2">
    <name type="scientific">Volvox carteri f. nagariensis</name>
    <dbReference type="NCBI Taxonomy" id="3068"/>
    <lineage>
        <taxon>Eukaryota</taxon>
        <taxon>Viridiplantae</taxon>
        <taxon>Chlorophyta</taxon>
        <taxon>core chlorophytes</taxon>
        <taxon>Chlorophyceae</taxon>
        <taxon>CS clade</taxon>
        <taxon>Chlamydomonadales</taxon>
        <taxon>Volvocaceae</taxon>
        <taxon>Volvox</taxon>
    </lineage>
</organism>
<name>D8TMP3_VOLCA</name>
<dbReference type="AlphaFoldDB" id="D8TMP3"/>
<accession>D8TMP3</accession>
<dbReference type="EMBL" id="GL378328">
    <property type="protein sequence ID" value="EFJ51287.1"/>
    <property type="molecule type" value="Genomic_DNA"/>
</dbReference>
<evidence type="ECO:0000313" key="2">
    <source>
        <dbReference type="Proteomes" id="UP000001058"/>
    </source>
</evidence>
<evidence type="ECO:0000313" key="1">
    <source>
        <dbReference type="EMBL" id="EFJ51287.1"/>
    </source>
</evidence>
<dbReference type="GeneID" id="9624918"/>
<reference evidence="1 2" key="1">
    <citation type="journal article" date="2010" name="Science">
        <title>Genomic analysis of organismal complexity in the multicellular green alga Volvox carteri.</title>
        <authorList>
            <person name="Prochnik S.E."/>
            <person name="Umen J."/>
            <person name="Nedelcu A.M."/>
            <person name="Hallmann A."/>
            <person name="Miller S.M."/>
            <person name="Nishii I."/>
            <person name="Ferris P."/>
            <person name="Kuo A."/>
            <person name="Mitros T."/>
            <person name="Fritz-Laylin L.K."/>
            <person name="Hellsten U."/>
            <person name="Chapman J."/>
            <person name="Simakov O."/>
            <person name="Rensing S.A."/>
            <person name="Terry A."/>
            <person name="Pangilinan J."/>
            <person name="Kapitonov V."/>
            <person name="Jurka J."/>
            <person name="Salamov A."/>
            <person name="Shapiro H."/>
            <person name="Schmutz J."/>
            <person name="Grimwood J."/>
            <person name="Lindquist E."/>
            <person name="Lucas S."/>
            <person name="Grigoriev I.V."/>
            <person name="Schmitt R."/>
            <person name="Kirk D."/>
            <person name="Rokhsar D.S."/>
        </authorList>
    </citation>
    <scope>NUCLEOTIDE SEQUENCE [LARGE SCALE GENOMIC DNA]</scope>
    <source>
        <strain evidence="2">f. Nagariensis / Eve</strain>
    </source>
</reference>
<gene>
    <name evidence="1" type="ORF">VOLCADRAFT_87954</name>
</gene>
<protein>
    <submittedName>
        <fullName evidence="1">Uncharacterized protein</fullName>
    </submittedName>
</protein>
<dbReference type="RefSeq" id="XP_002947754.1">
    <property type="nucleotide sequence ID" value="XM_002947708.1"/>
</dbReference>
<proteinExistence type="predicted"/>
<keyword evidence="2" id="KW-1185">Reference proteome</keyword>
<dbReference type="Proteomes" id="UP000001058">
    <property type="component" value="Unassembled WGS sequence"/>
</dbReference>
<sequence>MAILADGFTAGANVPPVVSATGPDYTTFQQQLYADIVRQNEAVGRRHAEVKLKIVLLECPSSNLPVDFSGILEMLKWEVAPHLMDGVGRDNINLRTDQELS</sequence>
<dbReference type="InParanoid" id="D8TMP3"/>